<evidence type="ECO:0000313" key="15">
    <source>
        <dbReference type="EMBL" id="PZD94126.1"/>
    </source>
</evidence>
<keyword evidence="9 13" id="KW-1133">Transmembrane helix</keyword>
<dbReference type="PROSITE" id="PS51371">
    <property type="entry name" value="CBS"/>
    <property type="match status" value="1"/>
</dbReference>
<dbReference type="InterPro" id="IPR046342">
    <property type="entry name" value="CBS_dom_sf"/>
</dbReference>
<name>A0A2W1L442_9BACL</name>
<dbReference type="PANTHER" id="PTHR39188:SF3">
    <property type="entry name" value="STAGE IV SPORULATION PROTEIN FB"/>
    <property type="match status" value="1"/>
</dbReference>
<dbReference type="Pfam" id="PF02163">
    <property type="entry name" value="Peptidase_M50"/>
    <property type="match status" value="2"/>
</dbReference>
<protein>
    <submittedName>
        <fullName evidence="15">Zn-dependent protease</fullName>
    </submittedName>
</protein>
<keyword evidence="8" id="KW-0862">Zinc</keyword>
<evidence type="ECO:0000256" key="9">
    <source>
        <dbReference type="ARBA" id="ARBA00022989"/>
    </source>
</evidence>
<comment type="similarity">
    <text evidence="3">Belongs to the peptidase M50B family.</text>
</comment>
<dbReference type="GO" id="GO:0046872">
    <property type="term" value="F:metal ion binding"/>
    <property type="evidence" value="ECO:0007669"/>
    <property type="project" value="UniProtKB-KW"/>
</dbReference>
<comment type="subcellular location">
    <subcellularLocation>
        <location evidence="2">Membrane</location>
        <topology evidence="2">Multi-pass membrane protein</topology>
    </subcellularLocation>
</comment>
<dbReference type="GO" id="GO:0016020">
    <property type="term" value="C:membrane"/>
    <property type="evidence" value="ECO:0007669"/>
    <property type="project" value="UniProtKB-SubCell"/>
</dbReference>
<evidence type="ECO:0000313" key="16">
    <source>
        <dbReference type="Proteomes" id="UP000249522"/>
    </source>
</evidence>
<keyword evidence="11 13" id="KW-0472">Membrane</keyword>
<keyword evidence="16" id="KW-1185">Reference proteome</keyword>
<keyword evidence="7" id="KW-0378">Hydrolase</keyword>
<evidence type="ECO:0000256" key="13">
    <source>
        <dbReference type="SAM" id="Phobius"/>
    </source>
</evidence>
<sequence length="293" mass="32497">MINVLGIRWGIHPLFVLVMAASLITGYFVELLVLFSIVLIHEAGHVLAAQSFGWRIREVRLLPFGGVAETEEAGTVPALEEAVVAAAGPLQNLWMGAAAWALGAWGGFDAGWSEYIWKANLMIGLFNLLPVLPLDGGKLLSALLSCTSSYYRSLYMVTRLSLAVSLIIILYACYLPAHHGTIQLNLLAIGIFLFVSNWTYLRNIPYVFVRFLMHRELHAAQLKNDSGEHPLPIVVKARDSLGDVLRRLRRGRYHLVCLIRDKGSVQGVIPEEHIIQAYLSEGKPGRAVSELFR</sequence>
<dbReference type="InterPro" id="IPR000644">
    <property type="entry name" value="CBS_dom"/>
</dbReference>
<evidence type="ECO:0000259" key="14">
    <source>
        <dbReference type="PROSITE" id="PS51371"/>
    </source>
</evidence>
<dbReference type="AlphaFoldDB" id="A0A2W1L442"/>
<dbReference type="OrthoDB" id="166377at2"/>
<evidence type="ECO:0000256" key="11">
    <source>
        <dbReference type="ARBA" id="ARBA00023136"/>
    </source>
</evidence>
<comment type="caution">
    <text evidence="15">The sequence shown here is derived from an EMBL/GenBank/DDBJ whole genome shotgun (WGS) entry which is preliminary data.</text>
</comment>
<keyword evidence="6" id="KW-0479">Metal-binding</keyword>
<dbReference type="InterPro" id="IPR008915">
    <property type="entry name" value="Peptidase_M50"/>
</dbReference>
<evidence type="ECO:0000256" key="1">
    <source>
        <dbReference type="ARBA" id="ARBA00001947"/>
    </source>
</evidence>
<evidence type="ECO:0000256" key="10">
    <source>
        <dbReference type="ARBA" id="ARBA00023049"/>
    </source>
</evidence>
<dbReference type="PANTHER" id="PTHR39188">
    <property type="entry name" value="MEMBRANE-ASSOCIATED ZINC METALLOPROTEASE M50B"/>
    <property type="match status" value="1"/>
</dbReference>
<keyword evidence="4 15" id="KW-0645">Protease</keyword>
<evidence type="ECO:0000256" key="8">
    <source>
        <dbReference type="ARBA" id="ARBA00022833"/>
    </source>
</evidence>
<dbReference type="GO" id="GO:0006508">
    <property type="term" value="P:proteolysis"/>
    <property type="evidence" value="ECO:0007669"/>
    <property type="project" value="UniProtKB-KW"/>
</dbReference>
<evidence type="ECO:0000256" key="3">
    <source>
        <dbReference type="ARBA" id="ARBA00007931"/>
    </source>
</evidence>
<evidence type="ECO:0000256" key="12">
    <source>
        <dbReference type="PROSITE-ProRule" id="PRU00703"/>
    </source>
</evidence>
<feature type="transmembrane region" description="Helical" evidence="13">
    <location>
        <begin position="12"/>
        <end position="40"/>
    </location>
</feature>
<evidence type="ECO:0000256" key="4">
    <source>
        <dbReference type="ARBA" id="ARBA00022670"/>
    </source>
</evidence>
<dbReference type="EMBL" id="QKRB01000054">
    <property type="protein sequence ID" value="PZD94126.1"/>
    <property type="molecule type" value="Genomic_DNA"/>
</dbReference>
<evidence type="ECO:0000256" key="6">
    <source>
        <dbReference type="ARBA" id="ARBA00022723"/>
    </source>
</evidence>
<dbReference type="GO" id="GO:0008237">
    <property type="term" value="F:metallopeptidase activity"/>
    <property type="evidence" value="ECO:0007669"/>
    <property type="project" value="UniProtKB-KW"/>
</dbReference>
<feature type="transmembrane region" description="Helical" evidence="13">
    <location>
        <begin position="183"/>
        <end position="201"/>
    </location>
</feature>
<gene>
    <name evidence="15" type="ORF">DNH61_19420</name>
</gene>
<dbReference type="SUPFAM" id="SSF54631">
    <property type="entry name" value="CBS-domain pair"/>
    <property type="match status" value="1"/>
</dbReference>
<proteinExistence type="inferred from homology"/>
<feature type="transmembrane region" description="Helical" evidence="13">
    <location>
        <begin position="115"/>
        <end position="134"/>
    </location>
</feature>
<keyword evidence="5 13" id="KW-0812">Transmembrane</keyword>
<dbReference type="Proteomes" id="UP000249522">
    <property type="component" value="Unassembled WGS sequence"/>
</dbReference>
<keyword evidence="12" id="KW-0129">CBS domain</keyword>
<evidence type="ECO:0000256" key="5">
    <source>
        <dbReference type="ARBA" id="ARBA00022692"/>
    </source>
</evidence>
<keyword evidence="10" id="KW-0482">Metalloprotease</keyword>
<comment type="cofactor">
    <cofactor evidence="1">
        <name>Zn(2+)</name>
        <dbReference type="ChEBI" id="CHEBI:29105"/>
    </cofactor>
</comment>
<evidence type="ECO:0000256" key="2">
    <source>
        <dbReference type="ARBA" id="ARBA00004141"/>
    </source>
</evidence>
<reference evidence="15 16" key="1">
    <citation type="submission" date="2018-06" db="EMBL/GenBank/DDBJ databases">
        <title>Paenibacillus imtechensis sp. nov.</title>
        <authorList>
            <person name="Pinnaka A.K."/>
            <person name="Singh H."/>
            <person name="Kaur M."/>
        </authorList>
    </citation>
    <scope>NUCLEOTIDE SEQUENCE [LARGE SCALE GENOMIC DNA]</scope>
    <source>
        <strain evidence="15 16">SMB1</strain>
    </source>
</reference>
<organism evidence="15 16">
    <name type="scientific">Paenibacillus sambharensis</name>
    <dbReference type="NCBI Taxonomy" id="1803190"/>
    <lineage>
        <taxon>Bacteria</taxon>
        <taxon>Bacillati</taxon>
        <taxon>Bacillota</taxon>
        <taxon>Bacilli</taxon>
        <taxon>Bacillales</taxon>
        <taxon>Paenibacillaceae</taxon>
        <taxon>Paenibacillus</taxon>
    </lineage>
</organism>
<feature type="domain" description="CBS" evidence="14">
    <location>
        <begin position="228"/>
        <end position="285"/>
    </location>
</feature>
<feature type="transmembrane region" description="Helical" evidence="13">
    <location>
        <begin position="154"/>
        <end position="177"/>
    </location>
</feature>
<evidence type="ECO:0000256" key="7">
    <source>
        <dbReference type="ARBA" id="ARBA00022801"/>
    </source>
</evidence>
<accession>A0A2W1L442</accession>